<dbReference type="InterPro" id="IPR011029">
    <property type="entry name" value="DEATH-like_dom_sf"/>
</dbReference>
<organism evidence="4 5">
    <name type="scientific">Diceros bicornis minor</name>
    <name type="common">South-central black rhinoceros</name>
    <dbReference type="NCBI Taxonomy" id="77932"/>
    <lineage>
        <taxon>Eukaryota</taxon>
        <taxon>Metazoa</taxon>
        <taxon>Chordata</taxon>
        <taxon>Craniata</taxon>
        <taxon>Vertebrata</taxon>
        <taxon>Euteleostomi</taxon>
        <taxon>Mammalia</taxon>
        <taxon>Eutheria</taxon>
        <taxon>Laurasiatheria</taxon>
        <taxon>Perissodactyla</taxon>
        <taxon>Rhinocerotidae</taxon>
        <taxon>Diceros</taxon>
    </lineage>
</organism>
<feature type="region of interest" description="Disordered" evidence="2">
    <location>
        <begin position="100"/>
        <end position="161"/>
    </location>
</feature>
<dbReference type="Pfam" id="PF02758">
    <property type="entry name" value="PYRIN"/>
    <property type="match status" value="1"/>
</dbReference>
<dbReference type="GO" id="GO:0005829">
    <property type="term" value="C:cytosol"/>
    <property type="evidence" value="ECO:0007669"/>
    <property type="project" value="TreeGrafter"/>
</dbReference>
<dbReference type="CDD" id="cd08305">
    <property type="entry name" value="Pyrin"/>
    <property type="match status" value="1"/>
</dbReference>
<comment type="similarity">
    <text evidence="1">Belongs to the HIN-200 family.</text>
</comment>
<feature type="domain" description="Pyrin" evidence="3">
    <location>
        <begin position="1"/>
        <end position="88"/>
    </location>
</feature>
<dbReference type="GO" id="GO:0005730">
    <property type="term" value="C:nucleolus"/>
    <property type="evidence" value="ECO:0007669"/>
    <property type="project" value="TreeGrafter"/>
</dbReference>
<dbReference type="PANTHER" id="PTHR12200:SF25">
    <property type="entry name" value="PYRIN AND HIN DOMAIN-CONTAINING PROTEIN 1"/>
    <property type="match status" value="1"/>
</dbReference>
<dbReference type="Gene3D" id="1.10.533.10">
    <property type="entry name" value="Death Domain, Fas"/>
    <property type="match status" value="1"/>
</dbReference>
<dbReference type="SMART" id="SM01289">
    <property type="entry name" value="PYRIN"/>
    <property type="match status" value="1"/>
</dbReference>
<evidence type="ECO:0000259" key="3">
    <source>
        <dbReference type="PROSITE" id="PS50824"/>
    </source>
</evidence>
<reference evidence="4 5" key="1">
    <citation type="journal article" date="2020" name="Mol. Biol. Evol.">
        <title>Interspecific Gene Flow and the Evolution of Specialization in Black and White Rhinoceros.</title>
        <authorList>
            <person name="Moodley Y."/>
            <person name="Westbury M.V."/>
            <person name="Russo I.M."/>
            <person name="Gopalakrishnan S."/>
            <person name="Rakotoarivelo A."/>
            <person name="Olsen R.A."/>
            <person name="Prost S."/>
            <person name="Tunstall T."/>
            <person name="Ryder O.A."/>
            <person name="Dalen L."/>
            <person name="Bruford M.W."/>
        </authorList>
    </citation>
    <scope>NUCLEOTIDE SEQUENCE [LARGE SCALE GENOMIC DNA]</scope>
    <source>
        <strain evidence="4">SBR-YM</strain>
        <tissue evidence="4">Skin</tissue>
    </source>
</reference>
<dbReference type="InterPro" id="IPR040205">
    <property type="entry name" value="HIN-200"/>
</dbReference>
<dbReference type="InterPro" id="IPR004020">
    <property type="entry name" value="DAPIN"/>
</dbReference>
<evidence type="ECO:0000256" key="1">
    <source>
        <dbReference type="ARBA" id="ARBA00008647"/>
    </source>
</evidence>
<dbReference type="GO" id="GO:0005654">
    <property type="term" value="C:nucleoplasm"/>
    <property type="evidence" value="ECO:0007669"/>
    <property type="project" value="TreeGrafter"/>
</dbReference>
<name>A0A7J7FLM9_DICBM</name>
<keyword evidence="5" id="KW-1185">Reference proteome</keyword>
<gene>
    <name evidence="4" type="ORF">HPG69_002744</name>
</gene>
<evidence type="ECO:0000313" key="5">
    <source>
        <dbReference type="Proteomes" id="UP000551758"/>
    </source>
</evidence>
<evidence type="ECO:0000256" key="2">
    <source>
        <dbReference type="SAM" id="MobiDB-lite"/>
    </source>
</evidence>
<sequence length="161" mass="18107">MVNACKRTVLLKGLEPISDYHFSMVKSLLADDLKLTTKTQKEYNKIQIADLMAVKFQGAACVVKLIELYKHIGELKELVKILKNEKLKVAMKMRKKVLTPLERRSQEAAGAATPAPTTSGDLTSERAEETLVAQKRKNTTKENTGTKRNKVTREQIQPILQ</sequence>
<dbReference type="GO" id="GO:0002218">
    <property type="term" value="P:activation of innate immune response"/>
    <property type="evidence" value="ECO:0007669"/>
    <property type="project" value="InterPro"/>
</dbReference>
<dbReference type="AlphaFoldDB" id="A0A7J7FLM9"/>
<dbReference type="FunFam" id="1.10.533.10:FF:000011">
    <property type="entry name" value="Myeloid cell nuclear differentiation antigen"/>
    <property type="match status" value="1"/>
</dbReference>
<dbReference type="PROSITE" id="PS50824">
    <property type="entry name" value="DAPIN"/>
    <property type="match status" value="1"/>
</dbReference>
<protein>
    <recommendedName>
        <fullName evidence="3">Pyrin domain-containing protein</fullName>
    </recommendedName>
</protein>
<proteinExistence type="inferred from homology"/>
<dbReference type="Proteomes" id="UP000551758">
    <property type="component" value="Unassembled WGS sequence"/>
</dbReference>
<dbReference type="PANTHER" id="PTHR12200">
    <property type="entry name" value="INTERFERON-INDUCIBLE PROTEIN AIM2 FAMILY MEMBER"/>
    <property type="match status" value="1"/>
</dbReference>
<dbReference type="GO" id="GO:0003690">
    <property type="term" value="F:double-stranded DNA binding"/>
    <property type="evidence" value="ECO:0007669"/>
    <property type="project" value="TreeGrafter"/>
</dbReference>
<evidence type="ECO:0000313" key="4">
    <source>
        <dbReference type="EMBL" id="KAF5928970.1"/>
    </source>
</evidence>
<accession>A0A7J7FLM9</accession>
<dbReference type="EMBL" id="JACDTQ010000157">
    <property type="protein sequence ID" value="KAF5928970.1"/>
    <property type="molecule type" value="Genomic_DNA"/>
</dbReference>
<feature type="compositionally biased region" description="Low complexity" evidence="2">
    <location>
        <begin position="108"/>
        <end position="118"/>
    </location>
</feature>
<comment type="caution">
    <text evidence="4">The sequence shown here is derived from an EMBL/GenBank/DDBJ whole genome shotgun (WGS) entry which is preliminary data.</text>
</comment>
<dbReference type="GO" id="GO:0035458">
    <property type="term" value="P:cellular response to interferon-beta"/>
    <property type="evidence" value="ECO:0007669"/>
    <property type="project" value="InterPro"/>
</dbReference>